<dbReference type="EMBL" id="BAAAQT010000005">
    <property type="protein sequence ID" value="GAA2172821.1"/>
    <property type="molecule type" value="Genomic_DNA"/>
</dbReference>
<dbReference type="RefSeq" id="WP_344341599.1">
    <property type="nucleotide sequence ID" value="NZ_BAAAQT010000005.1"/>
</dbReference>
<keyword evidence="4 5" id="KW-0732">Signal</keyword>
<feature type="signal peptide" evidence="5">
    <location>
        <begin position="1"/>
        <end position="19"/>
    </location>
</feature>
<evidence type="ECO:0000313" key="7">
    <source>
        <dbReference type="EMBL" id="GAA2172821.1"/>
    </source>
</evidence>
<gene>
    <name evidence="7" type="primary">cdtB</name>
    <name evidence="7" type="ORF">GCM10009846_12260</name>
</gene>
<dbReference type="Pfam" id="PF01497">
    <property type="entry name" value="Peripla_BP_2"/>
    <property type="match status" value="1"/>
</dbReference>
<dbReference type="PROSITE" id="PS51257">
    <property type="entry name" value="PROKAR_LIPOPROTEIN"/>
    <property type="match status" value="1"/>
</dbReference>
<evidence type="ECO:0000256" key="2">
    <source>
        <dbReference type="ARBA" id="ARBA00008814"/>
    </source>
</evidence>
<feature type="chain" id="PRO_5046610919" evidence="5">
    <location>
        <begin position="20"/>
        <end position="324"/>
    </location>
</feature>
<dbReference type="PANTHER" id="PTHR30532:SF1">
    <property type="entry name" value="IRON(3+)-HYDROXAMATE-BINDING PROTEIN FHUD"/>
    <property type="match status" value="1"/>
</dbReference>
<comment type="subcellular location">
    <subcellularLocation>
        <location evidence="1">Cell envelope</location>
    </subcellularLocation>
</comment>
<sequence>MRRTMSVAAIACAAVVVLAGCGTTEAPEEEGSTSGASVTVTDARGEEVTIDGDVEDVVAIEWVAVEHVQTIGLELAGVADVDGYVDWSGTAAPLEGDPVDVGTRTEPSIDAIAEVAPDLIVAVSGSDEELYDSLESIAPLLVLEGANGEDPIGTMEDDLRLVGEATGRAEAAETAIGEFEAHLDELTATVEESGIAGTPIAHVDGFENGGQIEIRTYASGSLLAASFERIGLANAWTSEGDPQYGLGSSDVEGLTALPDDAWLVYMTVGDGDVFAGALQSNAIYTGLPTVQAGDVARLPDGIWLFGGVSSVSTYLDELVAAIQA</sequence>
<feature type="domain" description="Fe/B12 periplasmic-binding" evidence="6">
    <location>
        <begin position="56"/>
        <end position="324"/>
    </location>
</feature>
<protein>
    <submittedName>
        <fullName evidence="7">Siderophore ABC transporter substrate-binding protein CdtB</fullName>
    </submittedName>
</protein>
<evidence type="ECO:0000256" key="1">
    <source>
        <dbReference type="ARBA" id="ARBA00004196"/>
    </source>
</evidence>
<evidence type="ECO:0000256" key="3">
    <source>
        <dbReference type="ARBA" id="ARBA00022448"/>
    </source>
</evidence>
<dbReference type="Gene3D" id="3.40.50.1980">
    <property type="entry name" value="Nitrogenase molybdenum iron protein domain"/>
    <property type="match status" value="2"/>
</dbReference>
<evidence type="ECO:0000313" key="8">
    <source>
        <dbReference type="Proteomes" id="UP001501599"/>
    </source>
</evidence>
<dbReference type="InterPro" id="IPR051313">
    <property type="entry name" value="Bact_iron-sidero_bind"/>
</dbReference>
<dbReference type="SUPFAM" id="SSF53807">
    <property type="entry name" value="Helical backbone' metal receptor"/>
    <property type="match status" value="1"/>
</dbReference>
<evidence type="ECO:0000256" key="4">
    <source>
        <dbReference type="ARBA" id="ARBA00022729"/>
    </source>
</evidence>
<dbReference type="Proteomes" id="UP001501599">
    <property type="component" value="Unassembled WGS sequence"/>
</dbReference>
<accession>A0ABP5ME55</accession>
<evidence type="ECO:0000256" key="5">
    <source>
        <dbReference type="SAM" id="SignalP"/>
    </source>
</evidence>
<keyword evidence="3" id="KW-0813">Transport</keyword>
<comment type="caution">
    <text evidence="7">The sequence shown here is derived from an EMBL/GenBank/DDBJ whole genome shotgun (WGS) entry which is preliminary data.</text>
</comment>
<evidence type="ECO:0000259" key="6">
    <source>
        <dbReference type="PROSITE" id="PS50983"/>
    </source>
</evidence>
<dbReference type="InterPro" id="IPR002491">
    <property type="entry name" value="ABC_transptr_periplasmic_BD"/>
</dbReference>
<dbReference type="PROSITE" id="PS50983">
    <property type="entry name" value="FE_B12_PBP"/>
    <property type="match status" value="1"/>
</dbReference>
<comment type="similarity">
    <text evidence="2">Belongs to the bacterial solute-binding protein 8 family.</text>
</comment>
<reference evidence="8" key="1">
    <citation type="journal article" date="2019" name="Int. J. Syst. Evol. Microbiol.">
        <title>The Global Catalogue of Microorganisms (GCM) 10K type strain sequencing project: providing services to taxonomists for standard genome sequencing and annotation.</title>
        <authorList>
            <consortium name="The Broad Institute Genomics Platform"/>
            <consortium name="The Broad Institute Genome Sequencing Center for Infectious Disease"/>
            <person name="Wu L."/>
            <person name="Ma J."/>
        </authorList>
    </citation>
    <scope>NUCLEOTIDE SEQUENCE [LARGE SCALE GENOMIC DNA]</scope>
    <source>
        <strain evidence="8">JCM 16026</strain>
    </source>
</reference>
<proteinExistence type="inferred from homology"/>
<dbReference type="PANTHER" id="PTHR30532">
    <property type="entry name" value="IRON III DICITRATE-BINDING PERIPLASMIC PROTEIN"/>
    <property type="match status" value="1"/>
</dbReference>
<dbReference type="CDD" id="cd01146">
    <property type="entry name" value="FhuD"/>
    <property type="match status" value="1"/>
</dbReference>
<name>A0ABP5ME55_9MICO</name>
<keyword evidence="8" id="KW-1185">Reference proteome</keyword>
<organism evidence="7 8">
    <name type="scientific">Agrococcus versicolor</name>
    <dbReference type="NCBI Taxonomy" id="501482"/>
    <lineage>
        <taxon>Bacteria</taxon>
        <taxon>Bacillati</taxon>
        <taxon>Actinomycetota</taxon>
        <taxon>Actinomycetes</taxon>
        <taxon>Micrococcales</taxon>
        <taxon>Microbacteriaceae</taxon>
        <taxon>Agrococcus</taxon>
    </lineage>
</organism>